<sequence>MKKYLNFNGFIQVGVVSFTLLGFLLTGLKLPEWGLVSNLIAQPFWLYSSYKSWKEANQIGSFITTIIITFVLLFGVINYWFL</sequence>
<keyword evidence="1" id="KW-0472">Membrane</keyword>
<feature type="transmembrane region" description="Helical" evidence="1">
    <location>
        <begin position="62"/>
        <end position="81"/>
    </location>
</feature>
<proteinExistence type="predicted"/>
<evidence type="ECO:0000256" key="1">
    <source>
        <dbReference type="SAM" id="Phobius"/>
    </source>
</evidence>
<evidence type="ECO:0000313" key="3">
    <source>
        <dbReference type="Proteomes" id="UP000228613"/>
    </source>
</evidence>
<dbReference type="Proteomes" id="UP000228613">
    <property type="component" value="Unassembled WGS sequence"/>
</dbReference>
<evidence type="ECO:0000313" key="2">
    <source>
        <dbReference type="EMBL" id="PIR69107.1"/>
    </source>
</evidence>
<comment type="caution">
    <text evidence="2">The sequence shown here is derived from an EMBL/GenBank/DDBJ whole genome shotgun (WGS) entry which is preliminary data.</text>
</comment>
<name>A0A2J0JIJ0_9BACT</name>
<accession>A0A2J0JIJ0</accession>
<keyword evidence="1" id="KW-0812">Transmembrane</keyword>
<gene>
    <name evidence="2" type="ORF">COU48_00380</name>
</gene>
<feature type="transmembrane region" description="Helical" evidence="1">
    <location>
        <begin position="7"/>
        <end position="27"/>
    </location>
</feature>
<protein>
    <submittedName>
        <fullName evidence="2">Uncharacterized protein</fullName>
    </submittedName>
</protein>
<reference evidence="3" key="1">
    <citation type="submission" date="2017-09" db="EMBL/GenBank/DDBJ databases">
        <title>Depth-based differentiation of microbial function through sediment-hosted aquifers and enrichment of novel symbionts in the deep terrestrial subsurface.</title>
        <authorList>
            <person name="Probst A.J."/>
            <person name="Ladd B."/>
            <person name="Jarett J.K."/>
            <person name="Geller-Mcgrath D.E."/>
            <person name="Sieber C.M.K."/>
            <person name="Emerson J.B."/>
            <person name="Anantharaman K."/>
            <person name="Thomas B.C."/>
            <person name="Malmstrom R."/>
            <person name="Stieglmeier M."/>
            <person name="Klingl A."/>
            <person name="Woyke T."/>
            <person name="Ryan C.M."/>
            <person name="Banfield J.F."/>
        </authorList>
    </citation>
    <scope>NUCLEOTIDE SEQUENCE [LARGE SCALE GENOMIC DNA]</scope>
</reference>
<keyword evidence="1" id="KW-1133">Transmembrane helix</keyword>
<dbReference type="EMBL" id="PFCP01000012">
    <property type="protein sequence ID" value="PIR69107.1"/>
    <property type="molecule type" value="Genomic_DNA"/>
</dbReference>
<dbReference type="AlphaFoldDB" id="A0A2J0JIJ0"/>
<organism evidence="2 3">
    <name type="scientific">Candidatus Nomurabacteria bacterium CG10_big_fil_rev_8_21_14_0_10_03_31_7</name>
    <dbReference type="NCBI Taxonomy" id="1974730"/>
    <lineage>
        <taxon>Bacteria</taxon>
        <taxon>Candidatus Nomuraibacteriota</taxon>
    </lineage>
</organism>